<keyword evidence="2" id="KW-0238">DNA-binding</keyword>
<evidence type="ECO:0000256" key="3">
    <source>
        <dbReference type="ARBA" id="ARBA00023163"/>
    </source>
</evidence>
<dbReference type="RefSeq" id="WP_141641600.1">
    <property type="nucleotide sequence ID" value="NZ_VIFM01000018.1"/>
</dbReference>
<evidence type="ECO:0000256" key="1">
    <source>
        <dbReference type="ARBA" id="ARBA00023015"/>
    </source>
</evidence>
<accession>A0A540X683</accession>
<dbReference type="GO" id="GO:0003700">
    <property type="term" value="F:DNA-binding transcription factor activity"/>
    <property type="evidence" value="ECO:0007669"/>
    <property type="project" value="InterPro"/>
</dbReference>
<organism evidence="5 6">
    <name type="scientific">Myxococcus llanfairpwllgwyngyllgogerychwyrndrobwllllantysiliogogogochensis</name>
    <dbReference type="NCBI Taxonomy" id="2590453"/>
    <lineage>
        <taxon>Bacteria</taxon>
        <taxon>Pseudomonadati</taxon>
        <taxon>Myxococcota</taxon>
        <taxon>Myxococcia</taxon>
        <taxon>Myxococcales</taxon>
        <taxon>Cystobacterineae</taxon>
        <taxon>Myxococcaceae</taxon>
        <taxon>Myxococcus</taxon>
    </lineage>
</organism>
<dbReference type="EMBL" id="VIFM01000018">
    <property type="protein sequence ID" value="TQF16732.1"/>
    <property type="molecule type" value="Genomic_DNA"/>
</dbReference>
<dbReference type="AlphaFoldDB" id="A0A540X683"/>
<evidence type="ECO:0000259" key="4">
    <source>
        <dbReference type="PROSITE" id="PS01124"/>
    </source>
</evidence>
<dbReference type="GO" id="GO:0043565">
    <property type="term" value="F:sequence-specific DNA binding"/>
    <property type="evidence" value="ECO:0007669"/>
    <property type="project" value="InterPro"/>
</dbReference>
<dbReference type="PANTHER" id="PTHR46796">
    <property type="entry name" value="HTH-TYPE TRANSCRIPTIONAL ACTIVATOR RHAS-RELATED"/>
    <property type="match status" value="1"/>
</dbReference>
<name>A0A540X683_9BACT</name>
<proteinExistence type="predicted"/>
<protein>
    <submittedName>
        <fullName evidence="5">Helix-turn-helix domain-containing protein</fullName>
    </submittedName>
</protein>
<comment type="caution">
    <text evidence="5">The sequence shown here is derived from an EMBL/GenBank/DDBJ whole genome shotgun (WGS) entry which is preliminary data.</text>
</comment>
<dbReference type="OrthoDB" id="5337216at2"/>
<keyword evidence="6" id="KW-1185">Reference proteome</keyword>
<dbReference type="Gene3D" id="1.10.10.60">
    <property type="entry name" value="Homeodomain-like"/>
    <property type="match status" value="1"/>
</dbReference>
<evidence type="ECO:0000313" key="5">
    <source>
        <dbReference type="EMBL" id="TQF16732.1"/>
    </source>
</evidence>
<reference evidence="5 6" key="1">
    <citation type="submission" date="2019-06" db="EMBL/GenBank/DDBJ databases">
        <authorList>
            <person name="Livingstone P."/>
            <person name="Whitworth D."/>
        </authorList>
    </citation>
    <scope>NUCLEOTIDE SEQUENCE [LARGE SCALE GENOMIC DNA]</scope>
    <source>
        <strain evidence="5 6">AM401</strain>
    </source>
</reference>
<dbReference type="SUPFAM" id="SSF46689">
    <property type="entry name" value="Homeodomain-like"/>
    <property type="match status" value="1"/>
</dbReference>
<dbReference type="Pfam" id="PF12833">
    <property type="entry name" value="HTH_18"/>
    <property type="match status" value="1"/>
</dbReference>
<dbReference type="PROSITE" id="PS00041">
    <property type="entry name" value="HTH_ARAC_FAMILY_1"/>
    <property type="match status" value="1"/>
</dbReference>
<feature type="domain" description="HTH araC/xylS-type" evidence="4">
    <location>
        <begin position="165"/>
        <end position="263"/>
    </location>
</feature>
<dbReference type="InterPro" id="IPR050204">
    <property type="entry name" value="AraC_XylS_family_regulators"/>
</dbReference>
<dbReference type="InterPro" id="IPR009057">
    <property type="entry name" value="Homeodomain-like_sf"/>
</dbReference>
<dbReference type="InterPro" id="IPR018062">
    <property type="entry name" value="HTH_AraC-typ_CS"/>
</dbReference>
<dbReference type="SMART" id="SM00342">
    <property type="entry name" value="HTH_ARAC"/>
    <property type="match status" value="1"/>
</dbReference>
<dbReference type="InterPro" id="IPR018060">
    <property type="entry name" value="HTH_AraC"/>
</dbReference>
<sequence length="265" mass="29497">MSWDLPSPMRPLVEGNELFVGEWTCPGARQARTLEQAHYVELDLLRAGMHVRTLGRQRSVVDPTTAALQVPGDEYWMASTGEQPQRSTLLLLRGALAEELGPHVRAQVLQVSAEVARLHFKLLRDTDPLAREEVALALVHRFVRDAVPERTRAASVTPAWRQLTEELQHQVATRFAERLTLEALASKVHASPFHASRVFHAVTGETLHRHLTRVRLRAALFELEEASGRLTDVALGVGFSSHSHFTSAFRQEFGCTPSALARGRG</sequence>
<gene>
    <name evidence="5" type="ORF">FJV41_06845</name>
</gene>
<dbReference type="PROSITE" id="PS01124">
    <property type="entry name" value="HTH_ARAC_FAMILY_2"/>
    <property type="match status" value="1"/>
</dbReference>
<evidence type="ECO:0000256" key="2">
    <source>
        <dbReference type="ARBA" id="ARBA00023125"/>
    </source>
</evidence>
<keyword evidence="3" id="KW-0804">Transcription</keyword>
<keyword evidence="1" id="KW-0805">Transcription regulation</keyword>
<dbReference type="InterPro" id="IPR020449">
    <property type="entry name" value="Tscrpt_reg_AraC-type_HTH"/>
</dbReference>
<evidence type="ECO:0000313" key="6">
    <source>
        <dbReference type="Proteomes" id="UP000315369"/>
    </source>
</evidence>
<dbReference type="Proteomes" id="UP000315369">
    <property type="component" value="Unassembled WGS sequence"/>
</dbReference>
<dbReference type="PRINTS" id="PR00032">
    <property type="entry name" value="HTHARAC"/>
</dbReference>